<comment type="caution">
    <text evidence="2">The sequence shown here is derived from an EMBL/GenBank/DDBJ whole genome shotgun (WGS) entry which is preliminary data.</text>
</comment>
<dbReference type="Proteomes" id="UP000826656">
    <property type="component" value="Unassembled WGS sequence"/>
</dbReference>
<evidence type="ECO:0000259" key="1">
    <source>
        <dbReference type="Pfam" id="PF13966"/>
    </source>
</evidence>
<dbReference type="Pfam" id="PF13966">
    <property type="entry name" value="zf-RVT"/>
    <property type="match status" value="1"/>
</dbReference>
<sequence>MYGILREKQTICGLNGSITSTSSGRSGGNIGLQLIVVCIGKECALKEFSPEYVENGWLTAAGKYTIQSRYQWKRGAGEHWPRWRGVWNNVNVPKHSFICWVMMHKRLLIQARLACLVCVKRIHVSYAEAKPETREHMSQCILKKYRTCGGDVQERPECPYPYKSTEADKDGC</sequence>
<keyword evidence="3" id="KW-1185">Reference proteome</keyword>
<accession>A0ABQ7WG53</accession>
<organism evidence="2 3">
    <name type="scientific">Solanum tuberosum</name>
    <name type="common">Potato</name>
    <dbReference type="NCBI Taxonomy" id="4113"/>
    <lineage>
        <taxon>Eukaryota</taxon>
        <taxon>Viridiplantae</taxon>
        <taxon>Streptophyta</taxon>
        <taxon>Embryophyta</taxon>
        <taxon>Tracheophyta</taxon>
        <taxon>Spermatophyta</taxon>
        <taxon>Magnoliopsida</taxon>
        <taxon>eudicotyledons</taxon>
        <taxon>Gunneridae</taxon>
        <taxon>Pentapetalae</taxon>
        <taxon>asterids</taxon>
        <taxon>lamiids</taxon>
        <taxon>Solanales</taxon>
        <taxon>Solanaceae</taxon>
        <taxon>Solanoideae</taxon>
        <taxon>Solaneae</taxon>
        <taxon>Solanum</taxon>
    </lineage>
</organism>
<dbReference type="InterPro" id="IPR026960">
    <property type="entry name" value="RVT-Znf"/>
</dbReference>
<feature type="domain" description="Reverse transcriptase zinc-binding" evidence="1">
    <location>
        <begin position="64"/>
        <end position="137"/>
    </location>
</feature>
<gene>
    <name evidence="2" type="ORF">KY290_005481</name>
</gene>
<name>A0ABQ7WG53_SOLTU</name>
<protein>
    <recommendedName>
        <fullName evidence="1">Reverse transcriptase zinc-binding domain-containing protein</fullName>
    </recommendedName>
</protein>
<proteinExistence type="predicted"/>
<reference evidence="2 3" key="1">
    <citation type="journal article" date="2021" name="bioRxiv">
        <title>Chromosome-scale and haplotype-resolved genome assembly of a tetraploid potato cultivar.</title>
        <authorList>
            <person name="Sun H."/>
            <person name="Jiao W.-B."/>
            <person name="Krause K."/>
            <person name="Campoy J.A."/>
            <person name="Goel M."/>
            <person name="Folz-Donahue K."/>
            <person name="Kukat C."/>
            <person name="Huettel B."/>
            <person name="Schneeberger K."/>
        </authorList>
    </citation>
    <scope>NUCLEOTIDE SEQUENCE [LARGE SCALE GENOMIC DNA]</scope>
    <source>
        <strain evidence="2">SolTubOtavaFocal</strain>
        <tissue evidence="2">Leaves</tissue>
    </source>
</reference>
<evidence type="ECO:0000313" key="3">
    <source>
        <dbReference type="Proteomes" id="UP000826656"/>
    </source>
</evidence>
<evidence type="ECO:0000313" key="2">
    <source>
        <dbReference type="EMBL" id="KAH0779054.1"/>
    </source>
</evidence>
<dbReference type="EMBL" id="JAIVGD010000002">
    <property type="protein sequence ID" value="KAH0779054.1"/>
    <property type="molecule type" value="Genomic_DNA"/>
</dbReference>